<keyword evidence="1" id="KW-0853">WD repeat</keyword>
<evidence type="ECO:0000313" key="4">
    <source>
        <dbReference type="Proteomes" id="UP000265520"/>
    </source>
</evidence>
<proteinExistence type="predicted"/>
<keyword evidence="4" id="KW-1185">Reference proteome</keyword>
<dbReference type="AlphaFoldDB" id="A0A392QYX5"/>
<accession>A0A392QYX5</accession>
<sequence>MKIDTQMSLQGKKKTSGKRITGFQFSPSDPSKLLVASADSHVCVLSGVDVIYKFK</sequence>
<organism evidence="3 4">
    <name type="scientific">Trifolium medium</name>
    <dbReference type="NCBI Taxonomy" id="97028"/>
    <lineage>
        <taxon>Eukaryota</taxon>
        <taxon>Viridiplantae</taxon>
        <taxon>Streptophyta</taxon>
        <taxon>Embryophyta</taxon>
        <taxon>Tracheophyta</taxon>
        <taxon>Spermatophyta</taxon>
        <taxon>Magnoliopsida</taxon>
        <taxon>eudicotyledons</taxon>
        <taxon>Gunneridae</taxon>
        <taxon>Pentapetalae</taxon>
        <taxon>rosids</taxon>
        <taxon>fabids</taxon>
        <taxon>Fabales</taxon>
        <taxon>Fabaceae</taxon>
        <taxon>Papilionoideae</taxon>
        <taxon>50 kb inversion clade</taxon>
        <taxon>NPAAA clade</taxon>
        <taxon>Hologalegina</taxon>
        <taxon>IRL clade</taxon>
        <taxon>Trifolieae</taxon>
        <taxon>Trifolium</taxon>
    </lineage>
</organism>
<protein>
    <submittedName>
        <fullName evidence="3">WD repeat-containing protein 44-like</fullName>
    </submittedName>
</protein>
<name>A0A392QYX5_9FABA</name>
<reference evidence="3 4" key="1">
    <citation type="journal article" date="2018" name="Front. Plant Sci.">
        <title>Red Clover (Trifolium pratense) and Zigzag Clover (T. medium) - A Picture of Genomic Similarities and Differences.</title>
        <authorList>
            <person name="Dluhosova J."/>
            <person name="Istvanek J."/>
            <person name="Nedelnik J."/>
            <person name="Repkova J."/>
        </authorList>
    </citation>
    <scope>NUCLEOTIDE SEQUENCE [LARGE SCALE GENOMIC DNA]</scope>
    <source>
        <strain evidence="4">cv. 10/8</strain>
        <tissue evidence="3">Leaf</tissue>
    </source>
</reference>
<keyword evidence="2" id="KW-0677">Repeat</keyword>
<evidence type="ECO:0000256" key="1">
    <source>
        <dbReference type="ARBA" id="ARBA00022574"/>
    </source>
</evidence>
<dbReference type="PANTHER" id="PTHR14221">
    <property type="entry name" value="WD REPEAT DOMAIN 44"/>
    <property type="match status" value="1"/>
</dbReference>
<dbReference type="PANTHER" id="PTHR14221:SF5">
    <property type="entry name" value="TRANSDUCIN_WD40 REPEAT-LIKE SUPERFAMILY PROTEIN"/>
    <property type="match status" value="1"/>
</dbReference>
<dbReference type="InterPro" id="IPR040324">
    <property type="entry name" value="WDR44/Dgr2"/>
</dbReference>
<comment type="caution">
    <text evidence="3">The sequence shown here is derived from an EMBL/GenBank/DDBJ whole genome shotgun (WGS) entry which is preliminary data.</text>
</comment>
<dbReference type="Proteomes" id="UP000265520">
    <property type="component" value="Unassembled WGS sequence"/>
</dbReference>
<dbReference type="EMBL" id="LXQA010173053">
    <property type="protein sequence ID" value="MCI29508.1"/>
    <property type="molecule type" value="Genomic_DNA"/>
</dbReference>
<evidence type="ECO:0000313" key="3">
    <source>
        <dbReference type="EMBL" id="MCI29508.1"/>
    </source>
</evidence>
<evidence type="ECO:0000256" key="2">
    <source>
        <dbReference type="ARBA" id="ARBA00022737"/>
    </source>
</evidence>
<feature type="non-terminal residue" evidence="3">
    <location>
        <position position="55"/>
    </location>
</feature>